<protein>
    <submittedName>
        <fullName evidence="1">Uncharacterized protein</fullName>
    </submittedName>
</protein>
<proteinExistence type="predicted"/>
<comment type="caution">
    <text evidence="1">The sequence shown here is derived from an EMBL/GenBank/DDBJ whole genome shotgun (WGS) entry which is preliminary data.</text>
</comment>
<dbReference type="Proteomes" id="UP000824120">
    <property type="component" value="Chromosome 6"/>
</dbReference>
<evidence type="ECO:0000313" key="1">
    <source>
        <dbReference type="EMBL" id="KAG5600631.1"/>
    </source>
</evidence>
<dbReference type="AlphaFoldDB" id="A0A9J5YLM1"/>
<evidence type="ECO:0000313" key="2">
    <source>
        <dbReference type="Proteomes" id="UP000824120"/>
    </source>
</evidence>
<reference evidence="1 2" key="1">
    <citation type="submission" date="2020-09" db="EMBL/GenBank/DDBJ databases">
        <title>De no assembly of potato wild relative species, Solanum commersonii.</title>
        <authorList>
            <person name="Cho K."/>
        </authorList>
    </citation>
    <scope>NUCLEOTIDE SEQUENCE [LARGE SCALE GENOMIC DNA]</scope>
    <source>
        <strain evidence="1">LZ3.2</strain>
        <tissue evidence="1">Leaf</tissue>
    </source>
</reference>
<accession>A0A9J5YLM1</accession>
<gene>
    <name evidence="1" type="ORF">H5410_032001</name>
</gene>
<sequence length="84" mass="10004">QKPQFLGCDFVNMAQESEWAKAEVVVKAKTQCSRETELIRERNFTFLFDSRLLTAPLGLDPNPFDWVILLFYDHRHLNWKLYLD</sequence>
<keyword evidence="2" id="KW-1185">Reference proteome</keyword>
<dbReference type="EMBL" id="JACXVP010000006">
    <property type="protein sequence ID" value="KAG5600631.1"/>
    <property type="molecule type" value="Genomic_DNA"/>
</dbReference>
<name>A0A9J5YLM1_SOLCO</name>
<feature type="non-terminal residue" evidence="1">
    <location>
        <position position="84"/>
    </location>
</feature>
<organism evidence="1 2">
    <name type="scientific">Solanum commersonii</name>
    <name type="common">Commerson's wild potato</name>
    <name type="synonym">Commerson's nightshade</name>
    <dbReference type="NCBI Taxonomy" id="4109"/>
    <lineage>
        <taxon>Eukaryota</taxon>
        <taxon>Viridiplantae</taxon>
        <taxon>Streptophyta</taxon>
        <taxon>Embryophyta</taxon>
        <taxon>Tracheophyta</taxon>
        <taxon>Spermatophyta</taxon>
        <taxon>Magnoliopsida</taxon>
        <taxon>eudicotyledons</taxon>
        <taxon>Gunneridae</taxon>
        <taxon>Pentapetalae</taxon>
        <taxon>asterids</taxon>
        <taxon>lamiids</taxon>
        <taxon>Solanales</taxon>
        <taxon>Solanaceae</taxon>
        <taxon>Solanoideae</taxon>
        <taxon>Solaneae</taxon>
        <taxon>Solanum</taxon>
    </lineage>
</organism>